<keyword evidence="5" id="KW-1185">Reference proteome</keyword>
<dbReference type="InterPro" id="IPR041916">
    <property type="entry name" value="Anti_sigma_zinc_sf"/>
</dbReference>
<keyword evidence="3" id="KW-0472">Membrane</keyword>
<comment type="caution">
    <text evidence="4">The sequence shown here is derived from an EMBL/GenBank/DDBJ whole genome shotgun (WGS) entry which is preliminary data.</text>
</comment>
<keyword evidence="2" id="KW-0804">Transcription</keyword>
<evidence type="ECO:0000256" key="2">
    <source>
        <dbReference type="ARBA" id="ARBA00023163"/>
    </source>
</evidence>
<organism evidence="4 5">
    <name type="scientific">Virgisporangium aliadipatigenens</name>
    <dbReference type="NCBI Taxonomy" id="741659"/>
    <lineage>
        <taxon>Bacteria</taxon>
        <taxon>Bacillati</taxon>
        <taxon>Actinomycetota</taxon>
        <taxon>Actinomycetes</taxon>
        <taxon>Micromonosporales</taxon>
        <taxon>Micromonosporaceae</taxon>
        <taxon>Virgisporangium</taxon>
    </lineage>
</organism>
<dbReference type="AlphaFoldDB" id="A0A8J3YNI8"/>
<keyword evidence="3" id="KW-0812">Transmembrane</keyword>
<reference evidence="4" key="1">
    <citation type="submission" date="2021-01" db="EMBL/GenBank/DDBJ databases">
        <title>Whole genome shotgun sequence of Virgisporangium aliadipatigenens NBRC 105644.</title>
        <authorList>
            <person name="Komaki H."/>
            <person name="Tamura T."/>
        </authorList>
    </citation>
    <scope>NUCLEOTIDE SEQUENCE</scope>
    <source>
        <strain evidence="4">NBRC 105644</strain>
    </source>
</reference>
<protein>
    <submittedName>
        <fullName evidence="4">Anti-sigma factor</fullName>
    </submittedName>
</protein>
<sequence>MKCPQAIDVGVYVLGALSPADTEEFERHLGQCEFCQEEVADLAGLPSLLGQLDFATAEAIAREGAVPADLRQPSREAAWAGPTSVPVVTPADPEGGRVVSLLDAAKHRRARERRRGRVFAVAATLAAACLAVVVGLGVPAILNSGSEAPDLVAMTATSANVPITAEVGMVRDGDRTKVVMHCVYSGGSSTDNRWMLRLRAVPKGGGQPVEVTNWSAGHGDEFELTGYTTLKPDQMERIEMVKGDGTVLLTYVP</sequence>
<accession>A0A8J3YNI8</accession>
<dbReference type="Proteomes" id="UP000619260">
    <property type="component" value="Unassembled WGS sequence"/>
</dbReference>
<dbReference type="RefSeq" id="WP_203900850.1">
    <property type="nucleotide sequence ID" value="NZ_BOPF01000014.1"/>
</dbReference>
<keyword evidence="1" id="KW-0805">Transcription regulation</keyword>
<dbReference type="Gene3D" id="1.10.10.1320">
    <property type="entry name" value="Anti-sigma factor, zinc-finger domain"/>
    <property type="match status" value="1"/>
</dbReference>
<dbReference type="EMBL" id="BOPF01000014">
    <property type="protein sequence ID" value="GIJ47358.1"/>
    <property type="molecule type" value="Genomic_DNA"/>
</dbReference>
<name>A0A8J3YNI8_9ACTN</name>
<feature type="transmembrane region" description="Helical" evidence="3">
    <location>
        <begin position="118"/>
        <end position="142"/>
    </location>
</feature>
<evidence type="ECO:0000256" key="1">
    <source>
        <dbReference type="ARBA" id="ARBA00023015"/>
    </source>
</evidence>
<evidence type="ECO:0000256" key="3">
    <source>
        <dbReference type="SAM" id="Phobius"/>
    </source>
</evidence>
<proteinExistence type="predicted"/>
<keyword evidence="3" id="KW-1133">Transmembrane helix</keyword>
<evidence type="ECO:0000313" key="5">
    <source>
        <dbReference type="Proteomes" id="UP000619260"/>
    </source>
</evidence>
<gene>
    <name evidence="4" type="ORF">Val02_42440</name>
</gene>
<evidence type="ECO:0000313" key="4">
    <source>
        <dbReference type="EMBL" id="GIJ47358.1"/>
    </source>
</evidence>